<dbReference type="InterPro" id="IPR013083">
    <property type="entry name" value="Znf_RING/FYVE/PHD"/>
</dbReference>
<reference evidence="7 8" key="1">
    <citation type="submission" date="2020-11" db="EMBL/GenBank/DDBJ databases">
        <title>Kefir isolates.</title>
        <authorList>
            <person name="Marcisauskas S."/>
            <person name="Kim Y."/>
            <person name="Blasche S."/>
        </authorList>
    </citation>
    <scope>NUCLEOTIDE SEQUENCE [LARGE SCALE GENOMIC DNA]</scope>
    <source>
        <strain evidence="7 8">KR</strain>
    </source>
</reference>
<dbReference type="AlphaFoldDB" id="A0A9P6W6G1"/>
<dbReference type="SUPFAM" id="SSF57850">
    <property type="entry name" value="RING/U-box"/>
    <property type="match status" value="1"/>
</dbReference>
<evidence type="ECO:0000256" key="3">
    <source>
        <dbReference type="ARBA" id="ARBA00022833"/>
    </source>
</evidence>
<dbReference type="EMBL" id="PUHQ01000017">
    <property type="protein sequence ID" value="KAG0663888.1"/>
    <property type="molecule type" value="Genomic_DNA"/>
</dbReference>
<keyword evidence="3" id="KW-0862">Zinc</keyword>
<dbReference type="InterPro" id="IPR001841">
    <property type="entry name" value="Znf_RING"/>
</dbReference>
<dbReference type="SUPFAM" id="SSF49599">
    <property type="entry name" value="TRAF domain-like"/>
    <property type="match status" value="1"/>
</dbReference>
<proteinExistence type="predicted"/>
<dbReference type="PROSITE" id="PS50089">
    <property type="entry name" value="ZF_RING_2"/>
    <property type="match status" value="1"/>
</dbReference>
<dbReference type="PANTHER" id="PTHR10131:SF94">
    <property type="entry name" value="TNF RECEPTOR-ASSOCIATED FACTOR 4"/>
    <property type="match status" value="1"/>
</dbReference>
<feature type="region of interest" description="Disordered" evidence="5">
    <location>
        <begin position="280"/>
        <end position="316"/>
    </location>
</feature>
<organism evidence="7 8">
    <name type="scientific">Rhodotorula mucilaginosa</name>
    <name type="common">Yeast</name>
    <name type="synonym">Rhodotorula rubra</name>
    <dbReference type="NCBI Taxonomy" id="5537"/>
    <lineage>
        <taxon>Eukaryota</taxon>
        <taxon>Fungi</taxon>
        <taxon>Dikarya</taxon>
        <taxon>Basidiomycota</taxon>
        <taxon>Pucciniomycotina</taxon>
        <taxon>Microbotryomycetes</taxon>
        <taxon>Sporidiobolales</taxon>
        <taxon>Sporidiobolaceae</taxon>
        <taxon>Rhodotorula</taxon>
    </lineage>
</organism>
<name>A0A9P6W6G1_RHOMI</name>
<dbReference type="Proteomes" id="UP000777482">
    <property type="component" value="Unassembled WGS sequence"/>
</dbReference>
<dbReference type="SMART" id="SM00184">
    <property type="entry name" value="RING"/>
    <property type="match status" value="1"/>
</dbReference>
<feature type="compositionally biased region" description="Polar residues" evidence="5">
    <location>
        <begin position="116"/>
        <end position="126"/>
    </location>
</feature>
<keyword evidence="8" id="KW-1185">Reference proteome</keyword>
<dbReference type="OrthoDB" id="2536081at2759"/>
<feature type="region of interest" description="Disordered" evidence="5">
    <location>
        <begin position="404"/>
        <end position="467"/>
    </location>
</feature>
<evidence type="ECO:0000256" key="5">
    <source>
        <dbReference type="SAM" id="MobiDB-lite"/>
    </source>
</evidence>
<dbReference type="PANTHER" id="PTHR10131">
    <property type="entry name" value="TNF RECEPTOR ASSOCIATED FACTOR"/>
    <property type="match status" value="1"/>
</dbReference>
<dbReference type="InterPro" id="IPR017907">
    <property type="entry name" value="Znf_RING_CS"/>
</dbReference>
<gene>
    <name evidence="7" type="ORF">C6P46_002114</name>
</gene>
<evidence type="ECO:0000256" key="2">
    <source>
        <dbReference type="ARBA" id="ARBA00022771"/>
    </source>
</evidence>
<feature type="domain" description="RING-type" evidence="6">
    <location>
        <begin position="19"/>
        <end position="58"/>
    </location>
</feature>
<evidence type="ECO:0000313" key="7">
    <source>
        <dbReference type="EMBL" id="KAG0663888.1"/>
    </source>
</evidence>
<protein>
    <recommendedName>
        <fullName evidence="6">RING-type domain-containing protein</fullName>
    </recommendedName>
</protein>
<feature type="compositionally biased region" description="Low complexity" evidence="5">
    <location>
        <begin position="293"/>
        <end position="305"/>
    </location>
</feature>
<keyword evidence="2 4" id="KW-0863">Zinc-finger</keyword>
<dbReference type="Gene3D" id="3.30.40.10">
    <property type="entry name" value="Zinc/RING finger domain, C3HC4 (zinc finger)"/>
    <property type="match status" value="1"/>
</dbReference>
<evidence type="ECO:0000259" key="6">
    <source>
        <dbReference type="PROSITE" id="PS50089"/>
    </source>
</evidence>
<feature type="region of interest" description="Disordered" evidence="5">
    <location>
        <begin position="109"/>
        <end position="156"/>
    </location>
</feature>
<dbReference type="GO" id="GO:0008270">
    <property type="term" value="F:zinc ion binding"/>
    <property type="evidence" value="ECO:0007669"/>
    <property type="project" value="UniProtKB-KW"/>
</dbReference>
<evidence type="ECO:0000256" key="1">
    <source>
        <dbReference type="ARBA" id="ARBA00022723"/>
    </source>
</evidence>
<sequence length="539" mass="56488">MSDVDDYDYVDPVPAALECPICRCALVDPVKTPDCDHLFCRRCLEKSLALAPKCPIDRSPLPRGIASCSPPHRALVQLVGDLRVNYQGRIVTRDEADRLIATATAAAGQAAAQAGPSTRTAAQVDSANHPDPDPDLESGGEGSPRQQEEGGPPTAAPCEHCTLVLPLASHPAHLLSTCTVIPRPCPHASRGCSYTGPRALLEQDHLPSECAYEPLSEYFDRADRQVLHLENENWQLRQRVRVAEERLDRLAGVMEALAASLGEFAPPQLVVADVDRTATTSAALPRPAPTKRTSSSSSSNHSTTTGDLPSPPSALVSTLSHLQNHTSHLSSSLSSLAQSHSHQLGTTLALSEDVASLRTQLTGVRIQMGNVMRDVYHGGGGGGGASRNHRSSFATGPAAFSLAGGGGGLRVPPPPGRGARANGGGGSSGSSEDDDNEDPYHHHHQRPPPPLRHNPNEEASTNYYYDDDPSYYYPSHHQLHAIPPPPLRLPMGMRAVNLPPGGGMGMGMGIHGGLPLGSGHGLGQNGGGGGGAGGGLVKL</sequence>
<dbReference type="PROSITE" id="PS00518">
    <property type="entry name" value="ZF_RING_1"/>
    <property type="match status" value="1"/>
</dbReference>
<comment type="caution">
    <text evidence="7">The sequence shown here is derived from an EMBL/GenBank/DDBJ whole genome shotgun (WGS) entry which is preliminary data.</text>
</comment>
<evidence type="ECO:0000313" key="8">
    <source>
        <dbReference type="Proteomes" id="UP000777482"/>
    </source>
</evidence>
<accession>A0A9P6W6G1</accession>
<dbReference type="Pfam" id="PF13923">
    <property type="entry name" value="zf-C3HC4_2"/>
    <property type="match status" value="1"/>
</dbReference>
<evidence type="ECO:0000256" key="4">
    <source>
        <dbReference type="PROSITE-ProRule" id="PRU00175"/>
    </source>
</evidence>
<keyword evidence="1" id="KW-0479">Metal-binding</keyword>
<feature type="region of interest" description="Disordered" evidence="5">
    <location>
        <begin position="380"/>
        <end position="399"/>
    </location>
</feature>